<comment type="caution">
    <text evidence="1">The sequence shown here is derived from an EMBL/GenBank/DDBJ whole genome shotgun (WGS) entry which is preliminary data.</text>
</comment>
<name>A0ABQ4EEJ0_9ACTN</name>
<reference evidence="1 2" key="1">
    <citation type="submission" date="2021-01" db="EMBL/GenBank/DDBJ databases">
        <title>Whole genome shotgun sequence of Plantactinospora endophytica NBRC 110450.</title>
        <authorList>
            <person name="Komaki H."/>
            <person name="Tamura T."/>
        </authorList>
    </citation>
    <scope>NUCLEOTIDE SEQUENCE [LARGE SCALE GENOMIC DNA]</scope>
    <source>
        <strain evidence="1 2">NBRC 110450</strain>
    </source>
</reference>
<organism evidence="1 2">
    <name type="scientific">Plantactinospora endophytica</name>
    <dbReference type="NCBI Taxonomy" id="673535"/>
    <lineage>
        <taxon>Bacteria</taxon>
        <taxon>Bacillati</taxon>
        <taxon>Actinomycetota</taxon>
        <taxon>Actinomycetes</taxon>
        <taxon>Micromonosporales</taxon>
        <taxon>Micromonosporaceae</taxon>
        <taxon>Plantactinospora</taxon>
    </lineage>
</organism>
<dbReference type="EMBL" id="BONW01000051">
    <property type="protein sequence ID" value="GIG93144.1"/>
    <property type="molecule type" value="Genomic_DNA"/>
</dbReference>
<dbReference type="Proteomes" id="UP000646749">
    <property type="component" value="Unassembled WGS sequence"/>
</dbReference>
<evidence type="ECO:0000313" key="2">
    <source>
        <dbReference type="Proteomes" id="UP000646749"/>
    </source>
</evidence>
<keyword evidence="2" id="KW-1185">Reference proteome</keyword>
<accession>A0ABQ4EEJ0</accession>
<sequence length="336" mass="36696">MSGLRERVRTESHMWLDRRHRIAARSNARRPWGSRLARMPADHHAFDLGQLIEHVDAGYFEEARDIAWLGFVPPGKASSINTVAGLKPQQMATEIGISAMEPPSAIALVRRRCPGIVIAMGRPGDSDPRQPLRPGGAMLWHYDGTNESAALPPPDPGAARVVAELAAQRSWGPPPVAFHAAARLREVPVKELLSLLVHPPQPSVHARMSVWERTVQAWCCLGLLHRGETGLLADIVFGVEDWTTEAAVYALVVSAWMDHAQRAGVAALVAERFEKALAAQQTRPVLIAASLAQLACVTPDLPAAVRDAARQELAEDVLSPAQPQPKRTLWDKLRGR</sequence>
<gene>
    <name evidence="1" type="ORF">Pen02_80800</name>
</gene>
<evidence type="ECO:0000313" key="1">
    <source>
        <dbReference type="EMBL" id="GIG93144.1"/>
    </source>
</evidence>
<proteinExistence type="predicted"/>
<protein>
    <submittedName>
        <fullName evidence="1">Uncharacterized protein</fullName>
    </submittedName>
</protein>